<name>A0A0E0E5P0_9ORYZ</name>
<evidence type="ECO:0000256" key="1">
    <source>
        <dbReference type="SAM" id="MobiDB-lite"/>
    </source>
</evidence>
<accession>A0A0E0E5P0</accession>
<dbReference type="Proteomes" id="UP000008021">
    <property type="component" value="Chromosome 6"/>
</dbReference>
<proteinExistence type="predicted"/>
<feature type="region of interest" description="Disordered" evidence="1">
    <location>
        <begin position="97"/>
        <end position="120"/>
    </location>
</feature>
<protein>
    <submittedName>
        <fullName evidence="2">Uncharacterized protein</fullName>
    </submittedName>
</protein>
<evidence type="ECO:0000313" key="2">
    <source>
        <dbReference type="EnsemblPlants" id="OMERI06G25780.1"/>
    </source>
</evidence>
<dbReference type="EnsemblPlants" id="OMERI06G25780.1">
    <property type="protein sequence ID" value="OMERI06G25780.1"/>
    <property type="gene ID" value="OMERI06G25780"/>
</dbReference>
<reference evidence="2" key="1">
    <citation type="submission" date="2015-04" db="UniProtKB">
        <authorList>
            <consortium name="EnsemblPlants"/>
        </authorList>
    </citation>
    <scope>IDENTIFICATION</scope>
</reference>
<keyword evidence="3" id="KW-1185">Reference proteome</keyword>
<evidence type="ECO:0000313" key="3">
    <source>
        <dbReference type="Proteomes" id="UP000008021"/>
    </source>
</evidence>
<organism evidence="2">
    <name type="scientific">Oryza meridionalis</name>
    <dbReference type="NCBI Taxonomy" id="40149"/>
    <lineage>
        <taxon>Eukaryota</taxon>
        <taxon>Viridiplantae</taxon>
        <taxon>Streptophyta</taxon>
        <taxon>Embryophyta</taxon>
        <taxon>Tracheophyta</taxon>
        <taxon>Spermatophyta</taxon>
        <taxon>Magnoliopsida</taxon>
        <taxon>Liliopsida</taxon>
        <taxon>Poales</taxon>
        <taxon>Poaceae</taxon>
        <taxon>BOP clade</taxon>
        <taxon>Oryzoideae</taxon>
        <taxon>Oryzeae</taxon>
        <taxon>Oryzinae</taxon>
        <taxon>Oryza</taxon>
    </lineage>
</organism>
<dbReference type="HOGENOM" id="CLU_1716164_0_0_1"/>
<reference evidence="2" key="2">
    <citation type="submission" date="2018-05" db="EMBL/GenBank/DDBJ databases">
        <title>OmerRS3 (Oryza meridionalis Reference Sequence Version 3).</title>
        <authorList>
            <person name="Zhang J."/>
            <person name="Kudrna D."/>
            <person name="Lee S."/>
            <person name="Talag J."/>
            <person name="Welchert J."/>
            <person name="Wing R.A."/>
        </authorList>
    </citation>
    <scope>NUCLEOTIDE SEQUENCE [LARGE SCALE GENOMIC DNA]</scope>
    <source>
        <strain evidence="2">cv. OR44</strain>
    </source>
</reference>
<dbReference type="Gramene" id="OMERI06G25780.1">
    <property type="protein sequence ID" value="OMERI06G25780.1"/>
    <property type="gene ID" value="OMERI06G25780"/>
</dbReference>
<dbReference type="AlphaFoldDB" id="A0A0E0E5P0"/>
<sequence length="153" mass="16459">MGGEQDDREEEVGLWRPGMDMLTTMAASAGPGGDCTAASDGETMAATARGDGIHGSVATRRRARWQQRYCRHGMQGRSMAVLAITSPLIPAMGMGDDAGDGGGEAGMRQRRRAGGDSSLPSSHLIVLRSCRQPGNFIERDELRLRCEITEYDM</sequence>